<comment type="caution">
    <text evidence="1">The sequence shown here is derived from an EMBL/GenBank/DDBJ whole genome shotgun (WGS) entry which is preliminary data.</text>
</comment>
<reference evidence="1 2" key="1">
    <citation type="journal article" date="2016" name="Environ. Microbiol.">
        <title>New Methyloceanibacter diversity from North Sea sediments includes methanotroph containing solely the soluble methane monooxygenase.</title>
        <authorList>
            <person name="Vekeman B."/>
            <person name="Kerckhof F.M."/>
            <person name="Cremers G."/>
            <person name="de Vos P."/>
            <person name="Vandamme P."/>
            <person name="Boon N."/>
            <person name="Op den Camp H.J."/>
            <person name="Heylen K."/>
        </authorList>
    </citation>
    <scope>NUCLEOTIDE SEQUENCE [LARGE SCALE GENOMIC DNA]</scope>
    <source>
        <strain evidence="1 2">R-67176</strain>
    </source>
</reference>
<organism evidence="1 2">
    <name type="scientific">Methyloceanibacter stevinii</name>
    <dbReference type="NCBI Taxonomy" id="1774970"/>
    <lineage>
        <taxon>Bacteria</taxon>
        <taxon>Pseudomonadati</taxon>
        <taxon>Pseudomonadota</taxon>
        <taxon>Alphaproteobacteria</taxon>
        <taxon>Hyphomicrobiales</taxon>
        <taxon>Hyphomicrobiaceae</taxon>
        <taxon>Methyloceanibacter</taxon>
    </lineage>
</organism>
<accession>A0A1E3VUJ3</accession>
<dbReference type="RefSeq" id="WP_069443185.1">
    <property type="nucleotide sequence ID" value="NZ_LPWE01000002.1"/>
</dbReference>
<proteinExistence type="predicted"/>
<dbReference type="STRING" id="1774970.AUC70_13040"/>
<gene>
    <name evidence="1" type="ORF">AUC70_13040</name>
</gene>
<evidence type="ECO:0000313" key="2">
    <source>
        <dbReference type="Proteomes" id="UP000094172"/>
    </source>
</evidence>
<sequence>MKHGPLTPETKYRRATALLNFARTYNRLGDTERASTAVDDAQQLLLSLRSAEPHNAEFVRKLEIADEALAAFLAKGERSTDVSASGEPPSKSAE</sequence>
<dbReference type="AlphaFoldDB" id="A0A1E3VUJ3"/>
<dbReference type="Proteomes" id="UP000094172">
    <property type="component" value="Unassembled WGS sequence"/>
</dbReference>
<protein>
    <submittedName>
        <fullName evidence="1">Uncharacterized protein</fullName>
    </submittedName>
</protein>
<evidence type="ECO:0000313" key="1">
    <source>
        <dbReference type="EMBL" id="ODR97185.1"/>
    </source>
</evidence>
<dbReference type="EMBL" id="LPWE01000002">
    <property type="protein sequence ID" value="ODR97185.1"/>
    <property type="molecule type" value="Genomic_DNA"/>
</dbReference>
<name>A0A1E3VUJ3_9HYPH</name>
<keyword evidence="2" id="KW-1185">Reference proteome</keyword>